<dbReference type="CDD" id="cd03224">
    <property type="entry name" value="ABC_TM1139_LivF_branched"/>
    <property type="match status" value="1"/>
</dbReference>
<evidence type="ECO:0000256" key="7">
    <source>
        <dbReference type="ARBA" id="ARBA00022970"/>
    </source>
</evidence>
<evidence type="ECO:0000256" key="1">
    <source>
        <dbReference type="ARBA" id="ARBA00005417"/>
    </source>
</evidence>
<dbReference type="Gene3D" id="3.40.50.300">
    <property type="entry name" value="P-loop containing nucleotide triphosphate hydrolases"/>
    <property type="match status" value="1"/>
</dbReference>
<evidence type="ECO:0000313" key="10">
    <source>
        <dbReference type="Proteomes" id="UP000031843"/>
    </source>
</evidence>
<keyword evidence="10" id="KW-1185">Reference proteome</keyword>
<dbReference type="PROSITE" id="PS50893">
    <property type="entry name" value="ABC_TRANSPORTER_2"/>
    <property type="match status" value="1"/>
</dbReference>
<evidence type="ECO:0000313" key="9">
    <source>
        <dbReference type="EMBL" id="AJG17450.1"/>
    </source>
</evidence>
<sequence length="241" mass="25687">MSTLDSPGTLSVKGLTTGYDKVNVLHDVSIDVAPGKITCILGANGAGKSTLIRAILGLTPPRQGQVLWDGKDLAGEKTHNIIATGIACIPEGRKIFPRMTVAENLALGAYLETDAARVRDRLAKVYDIFPRLKERATQLAGTMSGGEQAMVSIGRGLMAEPKLLVIDEPSLGLSPLYVKENFKVIKQINALGITVLLVEQNARQTLAISHYGYVLSQGRVVAQGTAEALASNDEVRSAYFG</sequence>
<dbReference type="SMART" id="SM00382">
    <property type="entry name" value="AAA"/>
    <property type="match status" value="1"/>
</dbReference>
<evidence type="ECO:0000256" key="2">
    <source>
        <dbReference type="ARBA" id="ARBA00022448"/>
    </source>
</evidence>
<gene>
    <name evidence="9" type="ORF">RR42_m0035</name>
</gene>
<evidence type="ECO:0000256" key="4">
    <source>
        <dbReference type="ARBA" id="ARBA00022519"/>
    </source>
</evidence>
<dbReference type="InterPro" id="IPR027417">
    <property type="entry name" value="P-loop_NTPase"/>
</dbReference>
<reference evidence="9 10" key="1">
    <citation type="journal article" date="2015" name="Genome Announc.">
        <title>Complete Genome Sequence of Cupriavidus basilensis 4G11, Isolated from the Oak Ridge Field Research Center Site.</title>
        <authorList>
            <person name="Ray J."/>
            <person name="Waters R.J."/>
            <person name="Skerker J.M."/>
            <person name="Kuehl J.V."/>
            <person name="Price M.N."/>
            <person name="Huang J."/>
            <person name="Chakraborty R."/>
            <person name="Arkin A.P."/>
            <person name="Deutschbauer A."/>
        </authorList>
    </citation>
    <scope>NUCLEOTIDE SEQUENCE [LARGE SCALE GENOMIC DNA]</scope>
    <source>
        <strain evidence="9">4G11</strain>
    </source>
</reference>
<protein>
    <submittedName>
        <fullName evidence="9">Branched-chain amino acid transport ATP-binding protein LivF</fullName>
    </submittedName>
</protein>
<dbReference type="GO" id="GO:0005524">
    <property type="term" value="F:ATP binding"/>
    <property type="evidence" value="ECO:0007669"/>
    <property type="project" value="UniProtKB-KW"/>
</dbReference>
<dbReference type="SUPFAM" id="SSF52540">
    <property type="entry name" value="P-loop containing nucleoside triphosphate hydrolases"/>
    <property type="match status" value="1"/>
</dbReference>
<dbReference type="PROSITE" id="PS00211">
    <property type="entry name" value="ABC_TRANSPORTER_1"/>
    <property type="match status" value="1"/>
</dbReference>
<dbReference type="EMBL" id="CP010536">
    <property type="protein sequence ID" value="AJG17450.1"/>
    <property type="molecule type" value="Genomic_DNA"/>
</dbReference>
<keyword evidence="2" id="KW-0813">Transport</keyword>
<comment type="similarity">
    <text evidence="1">Belongs to the ABC transporter superfamily.</text>
</comment>
<dbReference type="InterPro" id="IPR003593">
    <property type="entry name" value="AAA+_ATPase"/>
</dbReference>
<dbReference type="RefSeq" id="WP_043342665.1">
    <property type="nucleotide sequence ID" value="NZ_CP010536.1"/>
</dbReference>
<evidence type="ECO:0000256" key="5">
    <source>
        <dbReference type="ARBA" id="ARBA00022741"/>
    </source>
</evidence>
<evidence type="ECO:0000259" key="8">
    <source>
        <dbReference type="PROSITE" id="PS50893"/>
    </source>
</evidence>
<dbReference type="Pfam" id="PF00005">
    <property type="entry name" value="ABC_tran"/>
    <property type="match status" value="1"/>
</dbReference>
<evidence type="ECO:0000256" key="3">
    <source>
        <dbReference type="ARBA" id="ARBA00022475"/>
    </source>
</evidence>
<dbReference type="InterPro" id="IPR017871">
    <property type="entry name" value="ABC_transporter-like_CS"/>
</dbReference>
<keyword evidence="6 9" id="KW-0067">ATP-binding</keyword>
<feature type="domain" description="ABC transporter" evidence="8">
    <location>
        <begin position="10"/>
        <end position="240"/>
    </location>
</feature>
<dbReference type="OrthoDB" id="9776369at2"/>
<dbReference type="PANTHER" id="PTHR43820:SF4">
    <property type="entry name" value="HIGH-AFFINITY BRANCHED-CHAIN AMINO ACID TRANSPORT ATP-BINDING PROTEIN LIVF"/>
    <property type="match status" value="1"/>
</dbReference>
<dbReference type="STRING" id="68895.RR42_m0035"/>
<dbReference type="GO" id="GO:0015807">
    <property type="term" value="P:L-amino acid transport"/>
    <property type="evidence" value="ECO:0007669"/>
    <property type="project" value="TreeGrafter"/>
</dbReference>
<keyword evidence="4" id="KW-0472">Membrane</keyword>
<dbReference type="KEGG" id="cbw:RR42_m0035"/>
<dbReference type="GO" id="GO:0016887">
    <property type="term" value="F:ATP hydrolysis activity"/>
    <property type="evidence" value="ECO:0007669"/>
    <property type="project" value="InterPro"/>
</dbReference>
<organism evidence="9 10">
    <name type="scientific">Cupriavidus basilensis</name>
    <dbReference type="NCBI Taxonomy" id="68895"/>
    <lineage>
        <taxon>Bacteria</taxon>
        <taxon>Pseudomonadati</taxon>
        <taxon>Pseudomonadota</taxon>
        <taxon>Betaproteobacteria</taxon>
        <taxon>Burkholderiales</taxon>
        <taxon>Burkholderiaceae</taxon>
        <taxon>Cupriavidus</taxon>
    </lineage>
</organism>
<keyword evidence="4" id="KW-0997">Cell inner membrane</keyword>
<name>A0A0C4Y3K9_9BURK</name>
<dbReference type="InterPro" id="IPR052156">
    <property type="entry name" value="BCAA_Transport_ATP-bd_LivF"/>
</dbReference>
<evidence type="ECO:0000256" key="6">
    <source>
        <dbReference type="ARBA" id="ARBA00022840"/>
    </source>
</evidence>
<dbReference type="GO" id="GO:0015658">
    <property type="term" value="F:branched-chain amino acid transmembrane transporter activity"/>
    <property type="evidence" value="ECO:0007669"/>
    <property type="project" value="TreeGrafter"/>
</dbReference>
<proteinExistence type="inferred from homology"/>
<keyword evidence="7" id="KW-0029">Amino-acid transport</keyword>
<dbReference type="Proteomes" id="UP000031843">
    <property type="component" value="Chromosome main"/>
</dbReference>
<keyword evidence="3" id="KW-1003">Cell membrane</keyword>
<dbReference type="PANTHER" id="PTHR43820">
    <property type="entry name" value="HIGH-AFFINITY BRANCHED-CHAIN AMINO ACID TRANSPORT ATP-BINDING PROTEIN LIVF"/>
    <property type="match status" value="1"/>
</dbReference>
<accession>A0A0C4Y3K9</accession>
<dbReference type="AlphaFoldDB" id="A0A0C4Y3K9"/>
<dbReference type="InterPro" id="IPR003439">
    <property type="entry name" value="ABC_transporter-like_ATP-bd"/>
</dbReference>
<keyword evidence="5" id="KW-0547">Nucleotide-binding</keyword>